<dbReference type="InterPro" id="IPR011009">
    <property type="entry name" value="Kinase-like_dom_sf"/>
</dbReference>
<evidence type="ECO:0008006" key="3">
    <source>
        <dbReference type="Google" id="ProtNLM"/>
    </source>
</evidence>
<reference evidence="1 2" key="1">
    <citation type="journal article" date="2016" name="Nat. Commun.">
        <title>Thousands of microbial genomes shed light on interconnected biogeochemical processes in an aquifer system.</title>
        <authorList>
            <person name="Anantharaman K."/>
            <person name="Brown C.T."/>
            <person name="Hug L.A."/>
            <person name="Sharon I."/>
            <person name="Castelle C.J."/>
            <person name="Probst A.J."/>
            <person name="Thomas B.C."/>
            <person name="Singh A."/>
            <person name="Wilkins M.J."/>
            <person name="Karaoz U."/>
            <person name="Brodie E.L."/>
            <person name="Williams K.H."/>
            <person name="Hubbard S.S."/>
            <person name="Banfield J.F."/>
        </authorList>
    </citation>
    <scope>NUCLEOTIDE SEQUENCE [LARGE SCALE GENOMIC DNA]</scope>
</reference>
<evidence type="ECO:0000313" key="1">
    <source>
        <dbReference type="EMBL" id="OHB03429.1"/>
    </source>
</evidence>
<name>A0A1G2U1Y9_9BACT</name>
<organism evidence="1 2">
    <name type="scientific">Candidatus Zambryskibacteria bacterium RIFCSPLOWO2_01_FULL_45_21</name>
    <dbReference type="NCBI Taxonomy" id="1802761"/>
    <lineage>
        <taxon>Bacteria</taxon>
        <taxon>Candidatus Zambryskiibacteriota</taxon>
    </lineage>
</organism>
<proteinExistence type="predicted"/>
<dbReference type="SUPFAM" id="SSF56112">
    <property type="entry name" value="Protein kinase-like (PK-like)"/>
    <property type="match status" value="1"/>
</dbReference>
<evidence type="ECO:0000313" key="2">
    <source>
        <dbReference type="Proteomes" id="UP000176800"/>
    </source>
</evidence>
<dbReference type="EMBL" id="MHWE01000018">
    <property type="protein sequence ID" value="OHB03429.1"/>
    <property type="molecule type" value="Genomic_DNA"/>
</dbReference>
<accession>A0A1G2U1Y9</accession>
<sequence>MFKNKSKIDTEEIRYAISDLFNKPVEYIKISFESDGFTGKVHKIAVFYKNMTCEKFIIKQLIDNADQNFYDKVLKRYKLNSPNIFGTIFIGKLPHLVIEYIPKNTSVPTNLWYKKALQWLIRKDQISLEHTANIKNTGTVLSKMNDGSSWWLLIEKCVKSGKHPSIDKRLINKLPSIKGTFKMCLDSLENDPQVLNHNDFQYRNTLIHRDTGKFYVIDWTSPRIGSPFIDLSRFIKDNPVYARKITEEYKHAIPIKNFDEQLKKADFRHVLSICVWMCRAIIDGQRKAVENLYDVDLYIGEVINHEVLV</sequence>
<dbReference type="Pfam" id="PF02958">
    <property type="entry name" value="EcKL"/>
    <property type="match status" value="1"/>
</dbReference>
<dbReference type="InterPro" id="IPR004119">
    <property type="entry name" value="EcKL"/>
</dbReference>
<protein>
    <recommendedName>
        <fullName evidence="3">Aminoglycoside phosphotransferase domain-containing protein</fullName>
    </recommendedName>
</protein>
<comment type="caution">
    <text evidence="1">The sequence shown here is derived from an EMBL/GenBank/DDBJ whole genome shotgun (WGS) entry which is preliminary data.</text>
</comment>
<dbReference type="AlphaFoldDB" id="A0A1G2U1Y9"/>
<dbReference type="Gene3D" id="3.90.1200.10">
    <property type="match status" value="1"/>
</dbReference>
<dbReference type="Proteomes" id="UP000176800">
    <property type="component" value="Unassembled WGS sequence"/>
</dbReference>
<gene>
    <name evidence="1" type="ORF">A3B14_02780</name>
</gene>